<dbReference type="Proteomes" id="UP001235939">
    <property type="component" value="Chromosome 17"/>
</dbReference>
<dbReference type="EMBL" id="CP092879">
    <property type="protein sequence ID" value="UYV78858.1"/>
    <property type="molecule type" value="Genomic_DNA"/>
</dbReference>
<dbReference type="PANTHER" id="PTHR37984:SF5">
    <property type="entry name" value="PROTEIN NYNRIN-LIKE"/>
    <property type="match status" value="1"/>
</dbReference>
<proteinExistence type="predicted"/>
<dbReference type="Gene3D" id="3.30.420.10">
    <property type="entry name" value="Ribonuclease H-like superfamily/Ribonuclease H"/>
    <property type="match status" value="1"/>
</dbReference>
<evidence type="ECO:0000313" key="2">
    <source>
        <dbReference type="Proteomes" id="UP001235939"/>
    </source>
</evidence>
<name>A0ABY6LCF7_9ARAC</name>
<sequence>MYFDVEQKNWDSIFPSVTFAYNTARQETTGFSPFYLVHGREAEPMLDTLLLYQPDCEEDEPRQLARLSPLRTQAIDKARYDASHKPVHYNVGDLVWIFTPVRKVGLSEKLFKKYFGPKRITKKISNVNYEALVMTVDEFRRRKRSKEVVHVLRTKPYQDPEQQNNVV</sequence>
<keyword evidence="2" id="KW-1185">Reference proteome</keyword>
<evidence type="ECO:0000313" key="1">
    <source>
        <dbReference type="EMBL" id="UYV78858.1"/>
    </source>
</evidence>
<organism evidence="1 2">
    <name type="scientific">Cordylochernes scorpioides</name>
    <dbReference type="NCBI Taxonomy" id="51811"/>
    <lineage>
        <taxon>Eukaryota</taxon>
        <taxon>Metazoa</taxon>
        <taxon>Ecdysozoa</taxon>
        <taxon>Arthropoda</taxon>
        <taxon>Chelicerata</taxon>
        <taxon>Arachnida</taxon>
        <taxon>Pseudoscorpiones</taxon>
        <taxon>Cheliferoidea</taxon>
        <taxon>Chernetidae</taxon>
        <taxon>Cordylochernes</taxon>
    </lineage>
</organism>
<dbReference type="InterPro" id="IPR050951">
    <property type="entry name" value="Retrovirus_Pol_polyprotein"/>
</dbReference>
<gene>
    <name evidence="1" type="ORF">LAZ67_17000024</name>
</gene>
<protein>
    <submittedName>
        <fullName evidence="1">K02A2.6-like</fullName>
    </submittedName>
</protein>
<dbReference type="InterPro" id="IPR036397">
    <property type="entry name" value="RNaseH_sf"/>
</dbReference>
<accession>A0ABY6LCF7</accession>
<dbReference type="PANTHER" id="PTHR37984">
    <property type="entry name" value="PROTEIN CBG26694"/>
    <property type="match status" value="1"/>
</dbReference>
<reference evidence="1 2" key="1">
    <citation type="submission" date="2022-01" db="EMBL/GenBank/DDBJ databases">
        <title>A chromosomal length assembly of Cordylochernes scorpioides.</title>
        <authorList>
            <person name="Zeh D."/>
            <person name="Zeh J."/>
        </authorList>
    </citation>
    <scope>NUCLEOTIDE SEQUENCE [LARGE SCALE GENOMIC DNA]</scope>
    <source>
        <strain evidence="1">IN4F17</strain>
        <tissue evidence="1">Whole Body</tissue>
    </source>
</reference>